<keyword evidence="1" id="KW-0812">Transmembrane</keyword>
<feature type="transmembrane region" description="Helical" evidence="1">
    <location>
        <begin position="355"/>
        <end position="378"/>
    </location>
</feature>
<keyword evidence="1" id="KW-1133">Transmembrane helix</keyword>
<dbReference type="SUPFAM" id="SSF111369">
    <property type="entry name" value="HlyD-like secretion proteins"/>
    <property type="match status" value="1"/>
</dbReference>
<keyword evidence="3" id="KW-1185">Reference proteome</keyword>
<evidence type="ECO:0008006" key="4">
    <source>
        <dbReference type="Google" id="ProtNLM"/>
    </source>
</evidence>
<dbReference type="GO" id="GO:0016020">
    <property type="term" value="C:membrane"/>
    <property type="evidence" value="ECO:0007669"/>
    <property type="project" value="InterPro"/>
</dbReference>
<evidence type="ECO:0000256" key="1">
    <source>
        <dbReference type="SAM" id="Phobius"/>
    </source>
</evidence>
<protein>
    <recommendedName>
        <fullName evidence="4">Membrane fusion protein biotin-lipoyl like domain-containing protein</fullName>
    </recommendedName>
</protein>
<dbReference type="GO" id="GO:0031293">
    <property type="term" value="P:membrane protein intracellular domain proteolysis"/>
    <property type="evidence" value="ECO:0007669"/>
    <property type="project" value="TreeGrafter"/>
</dbReference>
<comment type="caution">
    <text evidence="2">The sequence shown here is derived from an EMBL/GenBank/DDBJ whole genome shotgun (WGS) entry which is preliminary data.</text>
</comment>
<reference evidence="2" key="1">
    <citation type="journal article" date="2014" name="Int. J. Syst. Evol. Microbiol.">
        <title>Complete genome sequence of Corynebacterium casei LMG S-19264T (=DSM 44701T), isolated from a smear-ripened cheese.</title>
        <authorList>
            <consortium name="US DOE Joint Genome Institute (JGI-PGF)"/>
            <person name="Walter F."/>
            <person name="Albersmeier A."/>
            <person name="Kalinowski J."/>
            <person name="Ruckert C."/>
        </authorList>
    </citation>
    <scope>NUCLEOTIDE SEQUENCE</scope>
    <source>
        <strain evidence="2">CGMCC 1.15758</strain>
    </source>
</reference>
<dbReference type="EMBL" id="BMJS01000001">
    <property type="protein sequence ID" value="GGF88574.1"/>
    <property type="molecule type" value="Genomic_DNA"/>
</dbReference>
<dbReference type="PANTHER" id="PTHR13325">
    <property type="entry name" value="PROTEASE M50 MEMBRANE-BOUND TRANSCRIPTION FACTOR SITE 2 PROTEASE"/>
    <property type="match status" value="1"/>
</dbReference>
<evidence type="ECO:0000313" key="3">
    <source>
        <dbReference type="Proteomes" id="UP000636949"/>
    </source>
</evidence>
<dbReference type="InterPro" id="IPR001193">
    <property type="entry name" value="MBTPS2"/>
</dbReference>
<organism evidence="2 3">
    <name type="scientific">Cysteiniphilum litorale</name>
    <dbReference type="NCBI Taxonomy" id="2056700"/>
    <lineage>
        <taxon>Bacteria</taxon>
        <taxon>Pseudomonadati</taxon>
        <taxon>Pseudomonadota</taxon>
        <taxon>Gammaproteobacteria</taxon>
        <taxon>Thiotrichales</taxon>
        <taxon>Fastidiosibacteraceae</taxon>
        <taxon>Cysteiniphilum</taxon>
    </lineage>
</organism>
<feature type="transmembrane region" description="Helical" evidence="1">
    <location>
        <begin position="155"/>
        <end position="174"/>
    </location>
</feature>
<dbReference type="Gene3D" id="2.40.50.100">
    <property type="match status" value="1"/>
</dbReference>
<dbReference type="AlphaFoldDB" id="A0A8J2Z2A3"/>
<feature type="transmembrane region" description="Helical" evidence="1">
    <location>
        <begin position="254"/>
        <end position="274"/>
    </location>
</feature>
<feature type="transmembrane region" description="Helical" evidence="1">
    <location>
        <begin position="215"/>
        <end position="234"/>
    </location>
</feature>
<keyword evidence="1" id="KW-0472">Membrane</keyword>
<proteinExistence type="predicted"/>
<feature type="transmembrane region" description="Helical" evidence="1">
    <location>
        <begin position="423"/>
        <end position="440"/>
    </location>
</feature>
<dbReference type="GO" id="GO:0004222">
    <property type="term" value="F:metalloendopeptidase activity"/>
    <property type="evidence" value="ECO:0007669"/>
    <property type="project" value="InterPro"/>
</dbReference>
<reference evidence="2" key="2">
    <citation type="submission" date="2020-09" db="EMBL/GenBank/DDBJ databases">
        <authorList>
            <person name="Sun Q."/>
            <person name="Zhou Y."/>
        </authorList>
    </citation>
    <scope>NUCLEOTIDE SEQUENCE</scope>
    <source>
        <strain evidence="2">CGMCC 1.15758</strain>
    </source>
</reference>
<gene>
    <name evidence="2" type="ORF">GCM10010995_02250</name>
</gene>
<feature type="transmembrane region" description="Helical" evidence="1">
    <location>
        <begin position="384"/>
        <end position="403"/>
    </location>
</feature>
<accession>A0A8J2Z2A3</accession>
<dbReference type="GO" id="GO:0005737">
    <property type="term" value="C:cytoplasm"/>
    <property type="evidence" value="ECO:0007669"/>
    <property type="project" value="TreeGrafter"/>
</dbReference>
<feature type="transmembrane region" description="Helical" evidence="1">
    <location>
        <begin position="180"/>
        <end position="203"/>
    </location>
</feature>
<name>A0A8J2Z2A3_9GAMM</name>
<sequence length="727" mass="83715">MQMSMNSELPEILPPLREGVVLQKGGMDFNNSPTWVVQDLLNNRFFHLGWREHEILRFWQNISPDELINTVKSNSLAQVSADDITQILKFLSQNCLIEQSFSTMKSINEAQTPKKMNWFLWLAKNYLFFRIPLVKPNRFLNAIYPYMRFALGKGFALSMMLLGIIAIIFTLRQWDQFTHTFFALFSIQYIILYGIALILAKSCHELGHALMCKKYALNVPTMGVAFLVMFPMLYTDTGESWKINDPKERVTIALAGVITETYIAIFALCAWLLMPEGAIKSICFFLATYSLMTTYIINISPFLRFDGYHVLSDVLSMRNLQTRAFALTKWKLREVLFGLNMPAPEQFSQTRQRILITYAVLTWIYRFVLFLGIAIMVYYLFFKALGIILFVIEIVYFILHPIYRELKVWWSMKSNISLNKNTFIFSVIILILIGLFFIPWQSQISLPATLSYQTKPLYTEIAARVISVNVKKGESVKKGQLLAQLKSDQLDFQIAQANEKLKQLIWQQRNSVHFQTKLDQQQVLQTQINHTNTQLNQLLKQQDKLVFTAPFDGVVESLSEDLHPDAWLKAKQALMLIVNNKTLQLRAYTTADDQDQLKLNQKGYFVPENIDLAKIPVEIRYIVSSHSSVFKSQNENKANLSYIHEAAPLSAYHASNFGGSIAVNPDKEGKLTPQENVFLILLTLSSPLPYELPHVVRGKVFIDIERKSLAARLWQQVLILWVKESGF</sequence>
<evidence type="ECO:0000313" key="2">
    <source>
        <dbReference type="EMBL" id="GGF88574.1"/>
    </source>
</evidence>
<dbReference type="Proteomes" id="UP000636949">
    <property type="component" value="Unassembled WGS sequence"/>
</dbReference>
<dbReference type="PANTHER" id="PTHR13325:SF3">
    <property type="entry name" value="MEMBRANE-BOUND TRANSCRIPTION FACTOR SITE-2 PROTEASE"/>
    <property type="match status" value="1"/>
</dbReference>